<feature type="domain" description="Gfo/Idh/MocA-like oxidoreductase N-terminal" evidence="1">
    <location>
        <begin position="45"/>
        <end position="113"/>
    </location>
</feature>
<keyword evidence="3" id="KW-1185">Reference proteome</keyword>
<dbReference type="Pfam" id="PF01408">
    <property type="entry name" value="GFO_IDH_MocA"/>
    <property type="match status" value="1"/>
</dbReference>
<evidence type="ECO:0000259" key="1">
    <source>
        <dbReference type="Pfam" id="PF01408"/>
    </source>
</evidence>
<evidence type="ECO:0000313" key="3">
    <source>
        <dbReference type="Proteomes" id="UP000245202"/>
    </source>
</evidence>
<proteinExistence type="predicted"/>
<dbReference type="InterPro" id="IPR051317">
    <property type="entry name" value="Gfo/Idh/MocA_oxidoreduct"/>
</dbReference>
<dbReference type="InterPro" id="IPR000683">
    <property type="entry name" value="Gfo/Idh/MocA-like_OxRdtase_N"/>
</dbReference>
<dbReference type="Gene3D" id="3.40.50.720">
    <property type="entry name" value="NAD(P)-binding Rossmann-like Domain"/>
    <property type="match status" value="1"/>
</dbReference>
<sequence length="309" mass="34067">MTSLKIGLVDLDTSHPGSFVPIVREMGHHVTGVFDSGTIYPPGYASTFAREHGIAHACETIEELVERVDAVFIHSCDWDLHVQHARPFIEAGKAVFIDKPLAGNARDLQQLIDWGKDGSILTGGSALRYCNEVKEWRERGIGTEEWVYGLVGCAVDEFNYGIHAYSMLHGLMGAGIESARYVGETTQQQFELAWKDGRRAMVSIGKTSGYLPFYASITTQKQVEFIKADNNRLYQAILENVLPYMAGEAPSPISLDELAEAEMAAIAAKMSAERDGALIRIQDIPLSEVGYNGGLFAQQYKAMKFPVSR</sequence>
<dbReference type="SUPFAM" id="SSF51735">
    <property type="entry name" value="NAD(P)-binding Rossmann-fold domains"/>
    <property type="match status" value="1"/>
</dbReference>
<dbReference type="PANTHER" id="PTHR43708:SF4">
    <property type="entry name" value="OXIDOREDUCTASE YCEM-RELATED"/>
    <property type="match status" value="1"/>
</dbReference>
<comment type="caution">
    <text evidence="2">The sequence shown here is derived from an EMBL/GenBank/DDBJ whole genome shotgun (WGS) entry which is preliminary data.</text>
</comment>
<accession>A0A2R5ESW1</accession>
<evidence type="ECO:0000313" key="2">
    <source>
        <dbReference type="EMBL" id="GBG06484.1"/>
    </source>
</evidence>
<dbReference type="RefSeq" id="WP_108991771.1">
    <property type="nucleotide sequence ID" value="NZ_BDQX01000047.1"/>
</dbReference>
<organism evidence="2 3">
    <name type="scientific">Paenibacillus agaridevorans</name>
    <dbReference type="NCBI Taxonomy" id="171404"/>
    <lineage>
        <taxon>Bacteria</taxon>
        <taxon>Bacillati</taxon>
        <taxon>Bacillota</taxon>
        <taxon>Bacilli</taxon>
        <taxon>Bacillales</taxon>
        <taxon>Paenibacillaceae</taxon>
        <taxon>Paenibacillus</taxon>
    </lineage>
</organism>
<dbReference type="EMBL" id="BDQX01000047">
    <property type="protein sequence ID" value="GBG06484.1"/>
    <property type="molecule type" value="Genomic_DNA"/>
</dbReference>
<dbReference type="AlphaFoldDB" id="A0A2R5ESW1"/>
<dbReference type="InterPro" id="IPR036291">
    <property type="entry name" value="NAD(P)-bd_dom_sf"/>
</dbReference>
<protein>
    <recommendedName>
        <fullName evidence="1">Gfo/Idh/MocA-like oxidoreductase N-terminal domain-containing protein</fullName>
    </recommendedName>
</protein>
<dbReference type="PANTHER" id="PTHR43708">
    <property type="entry name" value="CONSERVED EXPRESSED OXIDOREDUCTASE (EUROFUNG)"/>
    <property type="match status" value="1"/>
</dbReference>
<dbReference type="Proteomes" id="UP000245202">
    <property type="component" value="Unassembled WGS sequence"/>
</dbReference>
<dbReference type="GO" id="GO:0000166">
    <property type="term" value="F:nucleotide binding"/>
    <property type="evidence" value="ECO:0007669"/>
    <property type="project" value="InterPro"/>
</dbReference>
<name>A0A2R5ESW1_9BACL</name>
<reference evidence="2 3" key="1">
    <citation type="submission" date="2017-08" db="EMBL/GenBank/DDBJ databases">
        <title>Substantial Increase in Enzyme Production by Combined Drug-Resistance Mutations in Paenibacillus agaridevorans.</title>
        <authorList>
            <person name="Tanaka Y."/>
            <person name="Funane K."/>
            <person name="Hosaka T."/>
            <person name="Shiwa Y."/>
            <person name="Fujita N."/>
            <person name="Miyazaki T."/>
            <person name="Yoshikawa H."/>
            <person name="Murakami K."/>
            <person name="Kasahara K."/>
            <person name="Inaoka T."/>
            <person name="Hiraga Y."/>
            <person name="Ochi K."/>
        </authorList>
    </citation>
    <scope>NUCLEOTIDE SEQUENCE [LARGE SCALE GENOMIC DNA]</scope>
    <source>
        <strain evidence="2 3">T-3040</strain>
    </source>
</reference>
<gene>
    <name evidence="2" type="ORF">PAT3040_01011</name>
</gene>